<reference evidence="1 2" key="1">
    <citation type="submission" date="2015-01" db="EMBL/GenBank/DDBJ databases">
        <title>The Genome Sequence of Capronia semiimmersa CBS27337.</title>
        <authorList>
            <consortium name="The Broad Institute Genomics Platform"/>
            <person name="Cuomo C."/>
            <person name="de Hoog S."/>
            <person name="Gorbushina A."/>
            <person name="Stielow B."/>
            <person name="Teixiera M."/>
            <person name="Abouelleil A."/>
            <person name="Chapman S.B."/>
            <person name="Priest M."/>
            <person name="Young S.K."/>
            <person name="Wortman J."/>
            <person name="Nusbaum C."/>
            <person name="Birren B."/>
        </authorList>
    </citation>
    <scope>NUCLEOTIDE SEQUENCE [LARGE SCALE GENOMIC DNA]</scope>
    <source>
        <strain evidence="1 2">CBS 27337</strain>
    </source>
</reference>
<proteinExistence type="predicted"/>
<dbReference type="Proteomes" id="UP000054266">
    <property type="component" value="Unassembled WGS sequence"/>
</dbReference>
<name>A0A0D2CIR9_9EURO</name>
<organism evidence="1 2">
    <name type="scientific">Phialophora macrospora</name>
    <dbReference type="NCBI Taxonomy" id="1851006"/>
    <lineage>
        <taxon>Eukaryota</taxon>
        <taxon>Fungi</taxon>
        <taxon>Dikarya</taxon>
        <taxon>Ascomycota</taxon>
        <taxon>Pezizomycotina</taxon>
        <taxon>Eurotiomycetes</taxon>
        <taxon>Chaetothyriomycetidae</taxon>
        <taxon>Chaetothyriales</taxon>
        <taxon>Herpotrichiellaceae</taxon>
        <taxon>Phialophora</taxon>
    </lineage>
</organism>
<dbReference type="HOGENOM" id="CLU_1454206_0_0_1"/>
<gene>
    <name evidence="1" type="ORF">PV04_07414</name>
</gene>
<protein>
    <submittedName>
        <fullName evidence="1">Uncharacterized protein</fullName>
    </submittedName>
</protein>
<dbReference type="AlphaFoldDB" id="A0A0D2CIR9"/>
<dbReference type="EMBL" id="KN846960">
    <property type="protein sequence ID" value="KIW65131.1"/>
    <property type="molecule type" value="Genomic_DNA"/>
</dbReference>
<keyword evidence="2" id="KW-1185">Reference proteome</keyword>
<evidence type="ECO:0000313" key="1">
    <source>
        <dbReference type="EMBL" id="KIW65131.1"/>
    </source>
</evidence>
<accession>A0A0D2CIR9</accession>
<evidence type="ECO:0000313" key="2">
    <source>
        <dbReference type="Proteomes" id="UP000054266"/>
    </source>
</evidence>
<sequence length="186" mass="20668">MIFECTSSSTVKRQSRLAFNVLEGKHGQETLLLRSSCFAASNQSTDNGAKHVVRWLACVSGWERVLGQGGETILQSLIDLSSPCRIGEAVFQKCGNNPSVDKYEVTWGLNESSATVVHTRKHPTLTLRLDTTSDATLHSETSRPKRTTRTWVPQDLHVDVDVRSTACFGWKTTFQLLKPNMDPFDG</sequence>